<gene>
    <name evidence="2" type="ORF">DRJ26_04240</name>
</gene>
<accession>A0A497EZH8</accession>
<proteinExistence type="predicted"/>
<dbReference type="EMBL" id="QMRA01000097">
    <property type="protein sequence ID" value="RLE52803.1"/>
    <property type="molecule type" value="Genomic_DNA"/>
</dbReference>
<keyword evidence="1" id="KW-1133">Transmembrane helix</keyword>
<reference evidence="2 3" key="1">
    <citation type="submission" date="2018-06" db="EMBL/GenBank/DDBJ databases">
        <title>Extensive metabolic versatility and redundancy in microbially diverse, dynamic hydrothermal sediments.</title>
        <authorList>
            <person name="Dombrowski N."/>
            <person name="Teske A."/>
            <person name="Baker B.J."/>
        </authorList>
    </citation>
    <scope>NUCLEOTIDE SEQUENCE [LARGE SCALE GENOMIC DNA]</scope>
    <source>
        <strain evidence="2">B20_G2</strain>
    </source>
</reference>
<sequence length="158" mass="17269">MPHSAITGVIGFTALIVIFVILSSSTMVLGYEYTEKIVKKELEAIGSSIASQIVEAVSLAYDLLPGESILIMIKMPKECSLGHYTVTLNNSTLDNGKIILILKPVTYPRPEVVVPVPLSTNLFKVLPSSIYSGSNRNYINITATDSEFQIKLIYMRGS</sequence>
<keyword evidence="1" id="KW-0812">Transmembrane</keyword>
<dbReference type="Proteomes" id="UP000269499">
    <property type="component" value="Unassembled WGS sequence"/>
</dbReference>
<protein>
    <recommendedName>
        <fullName evidence="4">Flagellin</fullName>
    </recommendedName>
</protein>
<organism evidence="2 3">
    <name type="scientific">Thermoproteota archaeon</name>
    <dbReference type="NCBI Taxonomy" id="2056631"/>
    <lineage>
        <taxon>Archaea</taxon>
        <taxon>Thermoproteota</taxon>
    </lineage>
</organism>
<keyword evidence="1" id="KW-0472">Membrane</keyword>
<evidence type="ECO:0000313" key="3">
    <source>
        <dbReference type="Proteomes" id="UP000269499"/>
    </source>
</evidence>
<evidence type="ECO:0000313" key="2">
    <source>
        <dbReference type="EMBL" id="RLE52803.1"/>
    </source>
</evidence>
<dbReference type="AlphaFoldDB" id="A0A497EZH8"/>
<name>A0A497EZH8_9CREN</name>
<evidence type="ECO:0000256" key="1">
    <source>
        <dbReference type="SAM" id="Phobius"/>
    </source>
</evidence>
<evidence type="ECO:0008006" key="4">
    <source>
        <dbReference type="Google" id="ProtNLM"/>
    </source>
</evidence>
<comment type="caution">
    <text evidence="2">The sequence shown here is derived from an EMBL/GenBank/DDBJ whole genome shotgun (WGS) entry which is preliminary data.</text>
</comment>
<feature type="transmembrane region" description="Helical" evidence="1">
    <location>
        <begin position="6"/>
        <end position="31"/>
    </location>
</feature>